<dbReference type="Pfam" id="PF03992">
    <property type="entry name" value="ABM"/>
    <property type="match status" value="1"/>
</dbReference>
<dbReference type="AlphaFoldDB" id="A0A0L8MXC1"/>
<proteinExistence type="predicted"/>
<accession>A0A0L8MXC1</accession>
<feature type="domain" description="ABM" evidence="1">
    <location>
        <begin position="18"/>
        <end position="109"/>
    </location>
</feature>
<evidence type="ECO:0000313" key="3">
    <source>
        <dbReference type="Proteomes" id="UP000037084"/>
    </source>
</evidence>
<dbReference type="PATRIC" id="fig|1961.12.peg.2931"/>
<evidence type="ECO:0000313" key="2">
    <source>
        <dbReference type="EMBL" id="KOG55076.1"/>
    </source>
</evidence>
<dbReference type="InterPro" id="IPR011008">
    <property type="entry name" value="Dimeric_a/b-barrel"/>
</dbReference>
<dbReference type="RefSeq" id="WP_053170367.1">
    <property type="nucleotide sequence ID" value="NZ_LGUV01000121.1"/>
</dbReference>
<comment type="caution">
    <text evidence="2">The sequence shown here is derived from an EMBL/GenBank/DDBJ whole genome shotgun (WGS) entry which is preliminary data.</text>
</comment>
<reference evidence="3" key="1">
    <citation type="submission" date="2015-07" db="EMBL/GenBank/DDBJ databases">
        <authorList>
            <consortium name="Consortium for Microbial Forensics and Genomics (microFORGE)"/>
            <person name="Knight B.M."/>
            <person name="Roberts D.P."/>
            <person name="Lin D."/>
            <person name="Hari K."/>
            <person name="Fletcher J."/>
            <person name="Melcher U."/>
            <person name="Blagden T."/>
            <person name="Winegar R.A."/>
        </authorList>
    </citation>
    <scope>NUCLEOTIDE SEQUENCE [LARGE SCALE GENOMIC DNA]</scope>
    <source>
        <strain evidence="3">NRRL B-1447</strain>
    </source>
</reference>
<dbReference type="Pfam" id="PF04486">
    <property type="entry name" value="SchA_CurD"/>
    <property type="match status" value="1"/>
</dbReference>
<sequence length="401" mass="43495">MTTLSERISQSAFDGSRLRVVLLLDLYDGAQNQFLEVYEHLRKQVSSVPGHIRDELCQSIENPSQWLITSEWESAPRFLAWVNSEEHVASVQPLHGCVRDTRSLRFSVLRETGKGPDPGLPSLDVPLSAFPSASASASAASSASSAAADRARGNLQVAPRRGDGVVRHALTFTVKPGSEPVVAELLAGYTSPQARVDETTRLRRTSLFMHGNRVVRAVEVEGDLLAALRHVALQPEVQALEEAINPYLEQDRDLSDPGSARMFFTRAALPAVHHVAAGGRETADIGRHALFYPAKDGCGMALARLLAGQDEAAVDDPECPVEASTVFQRDDIVVRLLDLRGPLDARPALALGVEGSHKAAVLARLLDSAKDGVPTTDQEISRFLARSEMRLITDRRTPVQA</sequence>
<name>A0A0L8MXC1_STRVG</name>
<dbReference type="InterPro" id="IPR007138">
    <property type="entry name" value="ABM_dom"/>
</dbReference>
<dbReference type="PROSITE" id="PS51725">
    <property type="entry name" value="ABM"/>
    <property type="match status" value="1"/>
</dbReference>
<dbReference type="SUPFAM" id="SSF54909">
    <property type="entry name" value="Dimeric alpha+beta barrel"/>
    <property type="match status" value="1"/>
</dbReference>
<dbReference type="OrthoDB" id="3553699at2"/>
<evidence type="ECO:0000259" key="1">
    <source>
        <dbReference type="PROSITE" id="PS51725"/>
    </source>
</evidence>
<protein>
    <submittedName>
        <fullName evidence="2">Protein in whiE locus</fullName>
    </submittedName>
</protein>
<dbReference type="InterPro" id="IPR007575">
    <property type="entry name" value="SchA_CurD-like"/>
</dbReference>
<dbReference type="EMBL" id="LGUV01000121">
    <property type="protein sequence ID" value="KOG55076.1"/>
    <property type="molecule type" value="Genomic_DNA"/>
</dbReference>
<gene>
    <name evidence="2" type="ORF">ADK75_12690</name>
</gene>
<dbReference type="Proteomes" id="UP000037084">
    <property type="component" value="Unassembled WGS sequence"/>
</dbReference>
<organism evidence="2 3">
    <name type="scientific">Streptomyces virginiae</name>
    <name type="common">Streptomyces cinnamonensis</name>
    <dbReference type="NCBI Taxonomy" id="1961"/>
    <lineage>
        <taxon>Bacteria</taxon>
        <taxon>Bacillati</taxon>
        <taxon>Actinomycetota</taxon>
        <taxon>Actinomycetes</taxon>
        <taxon>Kitasatosporales</taxon>
        <taxon>Streptomycetaceae</taxon>
        <taxon>Streptomyces</taxon>
    </lineage>
</organism>
<dbReference type="Gene3D" id="3.30.70.100">
    <property type="match status" value="1"/>
</dbReference>